<reference evidence="1 2" key="1">
    <citation type="submission" date="2016-11" db="EMBL/GenBank/DDBJ databases">
        <authorList>
            <person name="Jaros S."/>
            <person name="Januszkiewicz K."/>
            <person name="Wedrychowicz H."/>
        </authorList>
    </citation>
    <scope>NUCLEOTIDE SEQUENCE [LARGE SCALE GENOMIC DNA]</scope>
    <source>
        <strain evidence="1 2">DSM 24574</strain>
    </source>
</reference>
<evidence type="ECO:0000313" key="2">
    <source>
        <dbReference type="Proteomes" id="UP000184212"/>
    </source>
</evidence>
<gene>
    <name evidence="1" type="ORF">SAMN04488109_2027</name>
</gene>
<dbReference type="STRING" id="947013.SAMN04488109_2027"/>
<dbReference type="AlphaFoldDB" id="A0A1M5MZL7"/>
<accession>A0A1M5MZL7</accession>
<sequence>MSVLYYFLVFTAPVQKLLRSLEFADHNTFCVSGLMSSGRLLIHKPCVGQVATPLNRR</sequence>
<name>A0A1M5MZL7_9BACT</name>
<organism evidence="1 2">
    <name type="scientific">Chryseolinea serpens</name>
    <dbReference type="NCBI Taxonomy" id="947013"/>
    <lineage>
        <taxon>Bacteria</taxon>
        <taxon>Pseudomonadati</taxon>
        <taxon>Bacteroidota</taxon>
        <taxon>Cytophagia</taxon>
        <taxon>Cytophagales</taxon>
        <taxon>Fulvivirgaceae</taxon>
        <taxon>Chryseolinea</taxon>
    </lineage>
</organism>
<dbReference type="EMBL" id="FQWQ01000001">
    <property type="protein sequence ID" value="SHG82764.1"/>
    <property type="molecule type" value="Genomic_DNA"/>
</dbReference>
<keyword evidence="2" id="KW-1185">Reference proteome</keyword>
<protein>
    <submittedName>
        <fullName evidence="1">Uncharacterized protein</fullName>
    </submittedName>
</protein>
<evidence type="ECO:0000313" key="1">
    <source>
        <dbReference type="EMBL" id="SHG82764.1"/>
    </source>
</evidence>
<proteinExistence type="predicted"/>
<dbReference type="Proteomes" id="UP000184212">
    <property type="component" value="Unassembled WGS sequence"/>
</dbReference>